<dbReference type="RefSeq" id="WP_072073838.1">
    <property type="nucleotide sequence ID" value="NZ_CDMW01000001.1"/>
</dbReference>
<accession>A0A0B7GN39</accession>
<keyword evidence="1" id="KW-0812">Transmembrane</keyword>
<organism evidence="2 3">
    <name type="scientific">Streptococcus sanguinis</name>
    <dbReference type="NCBI Taxonomy" id="1305"/>
    <lineage>
        <taxon>Bacteria</taxon>
        <taxon>Bacillati</taxon>
        <taxon>Bacillota</taxon>
        <taxon>Bacilli</taxon>
        <taxon>Lactobacillales</taxon>
        <taxon>Streptococcaceae</taxon>
        <taxon>Streptococcus</taxon>
    </lineage>
</organism>
<evidence type="ECO:0000313" key="3">
    <source>
        <dbReference type="Proteomes" id="UP000183504"/>
    </source>
</evidence>
<dbReference type="EMBL" id="CDMW01000001">
    <property type="protein sequence ID" value="CEL90170.1"/>
    <property type="molecule type" value="Genomic_DNA"/>
</dbReference>
<reference evidence="2 3" key="1">
    <citation type="submission" date="2015-01" db="EMBL/GenBank/DDBJ databases">
        <authorList>
            <person name="Pelicic Vladimir"/>
        </authorList>
    </citation>
    <scope>NUCLEOTIDE SEQUENCE [LARGE SCALE GENOMIC DNA]</scope>
    <source>
        <strain evidence="2 3">2908</strain>
    </source>
</reference>
<feature type="transmembrane region" description="Helical" evidence="1">
    <location>
        <begin position="141"/>
        <end position="160"/>
    </location>
</feature>
<dbReference type="Pfam" id="PF11750">
    <property type="entry name" value="DUF3307"/>
    <property type="match status" value="1"/>
</dbReference>
<feature type="transmembrane region" description="Helical" evidence="1">
    <location>
        <begin position="70"/>
        <end position="89"/>
    </location>
</feature>
<feature type="transmembrane region" description="Helical" evidence="1">
    <location>
        <begin position="43"/>
        <end position="64"/>
    </location>
</feature>
<feature type="transmembrane region" description="Helical" evidence="1">
    <location>
        <begin position="186"/>
        <end position="204"/>
    </location>
</feature>
<dbReference type="Proteomes" id="UP000183504">
    <property type="component" value="Unassembled WGS sequence"/>
</dbReference>
<feature type="transmembrane region" description="Helical" evidence="1">
    <location>
        <begin position="101"/>
        <end position="121"/>
    </location>
</feature>
<feature type="transmembrane region" description="Helical" evidence="1">
    <location>
        <begin position="224"/>
        <end position="243"/>
    </location>
</feature>
<dbReference type="AlphaFoldDB" id="A0A0B7GN39"/>
<gene>
    <name evidence="2" type="ORF">SSV_0870</name>
</gene>
<proteinExistence type="predicted"/>
<sequence length="245" mass="27977">MTNFLGFSEFFMQNPILVLTLLAHVLADFQLQSQKMADLKSRRLNFLILHLGIVLLPLLLLGIIFPKYLLYFLLVWLSHALIDFLKYRLNSLIVRHHVQKSAFLLDQILHLISIFALYFLLGQQQIPAPNWLSERYLMLQALFFFALTGKPINILFKLFFSKYQAGEDSGDTIAGAGAMIGILERLIMGLSLIFGQFTAIGLVFTAKSIARYNKISESQSFAEYYLIGSLFSMIAVLLVYGCLYW</sequence>
<keyword evidence="1" id="KW-0472">Membrane</keyword>
<evidence type="ECO:0008006" key="4">
    <source>
        <dbReference type="Google" id="ProtNLM"/>
    </source>
</evidence>
<evidence type="ECO:0000256" key="1">
    <source>
        <dbReference type="SAM" id="Phobius"/>
    </source>
</evidence>
<protein>
    <recommendedName>
        <fullName evidence="4">DUF3307 domain-containing protein</fullName>
    </recommendedName>
</protein>
<evidence type="ECO:0000313" key="2">
    <source>
        <dbReference type="EMBL" id="CEL90170.1"/>
    </source>
</evidence>
<keyword evidence="1" id="KW-1133">Transmembrane helix</keyword>
<feature type="transmembrane region" description="Helical" evidence="1">
    <location>
        <begin position="12"/>
        <end position="31"/>
    </location>
</feature>
<dbReference type="InterPro" id="IPR021737">
    <property type="entry name" value="Phage_phiKZ_Orf197"/>
</dbReference>
<name>A0A0B7GN39_STRSA</name>